<dbReference type="InParanoid" id="G4VLY0"/>
<sequence length="173" mass="19553">MLRKAHSGRCGFASIQFISDQSNPILALFHFFKIAGESCACLYNHNSGTKGFTFGNNPLLLFFSSLVSSQFRFTLIVNIIYSSVDVDNIIITICPSILDGIFTLNSQHESLSICQAQHMQVGSWLLELPFHGLQYELTWCIHMCNDDLLLLSKVFENVASFYLKKCLQITWIS</sequence>
<dbReference type="WBParaSite" id="Smp_243040.1">
    <property type="protein sequence ID" value="Smp_243040.1"/>
    <property type="gene ID" value="Smp_243040"/>
</dbReference>
<keyword evidence="1" id="KW-1185">Reference proteome</keyword>
<dbReference type="CTD" id="8342684"/>
<dbReference type="KEGG" id="smm:Smp_080740"/>
<reference evidence="1" key="1">
    <citation type="journal article" date="2012" name="PLoS Negl. Trop. Dis.">
        <title>A systematically improved high quality genome and transcriptome of the human blood fluke Schistosoma mansoni.</title>
        <authorList>
            <person name="Protasio A.V."/>
            <person name="Tsai I.J."/>
            <person name="Babbage A."/>
            <person name="Nichol S."/>
            <person name="Hunt M."/>
            <person name="Aslett M.A."/>
            <person name="De Silva N."/>
            <person name="Velarde G.S."/>
            <person name="Anderson T.J."/>
            <person name="Clark R.C."/>
            <person name="Davidson C."/>
            <person name="Dillon G.P."/>
            <person name="Holroyd N.E."/>
            <person name="LoVerde P.T."/>
            <person name="Lloyd C."/>
            <person name="McQuillan J."/>
            <person name="Oliveira G."/>
            <person name="Otto T.D."/>
            <person name="Parker-Manuel S.J."/>
            <person name="Quail M.A."/>
            <person name="Wilson R.A."/>
            <person name="Zerlotini A."/>
            <person name="Dunne D.W."/>
            <person name="Berriman M."/>
        </authorList>
    </citation>
    <scope>NUCLEOTIDE SEQUENCE [LARGE SCALE GENOMIC DNA]</scope>
    <source>
        <strain evidence="1">Puerto Rican</strain>
    </source>
</reference>
<dbReference type="Proteomes" id="UP000008854">
    <property type="component" value="Unassembled WGS sequence"/>
</dbReference>
<reference evidence="2" key="2">
    <citation type="submission" date="2019-11" db="UniProtKB">
        <authorList>
            <consortium name="WormBaseParasite"/>
        </authorList>
    </citation>
    <scope>IDENTIFICATION</scope>
    <source>
        <strain evidence="2">Puerto Rican</strain>
    </source>
</reference>
<dbReference type="HOGENOM" id="CLU_1549557_0_0_1"/>
<evidence type="ECO:0000313" key="2">
    <source>
        <dbReference type="WBParaSite" id="Smp_243040.1"/>
    </source>
</evidence>
<dbReference type="AlphaFoldDB" id="G4VLY0"/>
<dbReference type="GeneID" id="8342684"/>
<protein>
    <submittedName>
        <fullName evidence="2">Putative translation initiation factor</fullName>
    </submittedName>
</protein>
<name>G4VLY0_SCHMA</name>
<accession>G4VLY0</accession>
<evidence type="ECO:0000313" key="1">
    <source>
        <dbReference type="Proteomes" id="UP000008854"/>
    </source>
</evidence>
<dbReference type="RefSeq" id="XP_018653084.1">
    <property type="nucleotide sequence ID" value="XM_018798110.1"/>
</dbReference>
<proteinExistence type="predicted"/>
<organism evidence="1 2">
    <name type="scientific">Schistosoma mansoni</name>
    <name type="common">Blood fluke</name>
    <dbReference type="NCBI Taxonomy" id="6183"/>
    <lineage>
        <taxon>Eukaryota</taxon>
        <taxon>Metazoa</taxon>
        <taxon>Spiralia</taxon>
        <taxon>Lophotrochozoa</taxon>
        <taxon>Platyhelminthes</taxon>
        <taxon>Trematoda</taxon>
        <taxon>Digenea</taxon>
        <taxon>Strigeidida</taxon>
        <taxon>Schistosomatoidea</taxon>
        <taxon>Schistosomatidae</taxon>
        <taxon>Schistosoma</taxon>
    </lineage>
</organism>